<dbReference type="EMBL" id="CABPRJ010001904">
    <property type="protein sequence ID" value="VVC40508.1"/>
    <property type="molecule type" value="Genomic_DNA"/>
</dbReference>
<keyword evidence="2" id="KW-1185">Reference proteome</keyword>
<dbReference type="AlphaFoldDB" id="A0A5E4N716"/>
<proteinExistence type="predicted"/>
<gene>
    <name evidence="1" type="ORF">CINCED_3A015377</name>
</gene>
<accession>A0A5E4N716</accession>
<evidence type="ECO:0000313" key="1">
    <source>
        <dbReference type="EMBL" id="VVC40508.1"/>
    </source>
</evidence>
<name>A0A5E4N716_9HEMI</name>
<sequence length="144" mass="16418">MFLSGINYFLKVESAPESNSVVIQIQNHADRFLRYQRHRDDLMGSRGSNCEPKLLFDSFGNIARMSSHSSTRTRVLLTRVGTLRLLLVSEDKVCLKRNPVLLDGRGETKIGGTPEWSYENRLPALPRAMEETNETACEEGRRVY</sequence>
<evidence type="ECO:0000313" key="2">
    <source>
        <dbReference type="Proteomes" id="UP000325440"/>
    </source>
</evidence>
<reference evidence="1 2" key="1">
    <citation type="submission" date="2019-08" db="EMBL/GenBank/DDBJ databases">
        <authorList>
            <person name="Alioto T."/>
            <person name="Alioto T."/>
            <person name="Gomez Garrido J."/>
        </authorList>
    </citation>
    <scope>NUCLEOTIDE SEQUENCE [LARGE SCALE GENOMIC DNA]</scope>
</reference>
<protein>
    <submittedName>
        <fullName evidence="1">Uncharacterized protein</fullName>
    </submittedName>
</protein>
<organism evidence="1 2">
    <name type="scientific">Cinara cedri</name>
    <dbReference type="NCBI Taxonomy" id="506608"/>
    <lineage>
        <taxon>Eukaryota</taxon>
        <taxon>Metazoa</taxon>
        <taxon>Ecdysozoa</taxon>
        <taxon>Arthropoda</taxon>
        <taxon>Hexapoda</taxon>
        <taxon>Insecta</taxon>
        <taxon>Pterygota</taxon>
        <taxon>Neoptera</taxon>
        <taxon>Paraneoptera</taxon>
        <taxon>Hemiptera</taxon>
        <taxon>Sternorrhyncha</taxon>
        <taxon>Aphidomorpha</taxon>
        <taxon>Aphidoidea</taxon>
        <taxon>Aphididae</taxon>
        <taxon>Lachninae</taxon>
        <taxon>Cinara</taxon>
    </lineage>
</organism>
<dbReference type="Proteomes" id="UP000325440">
    <property type="component" value="Unassembled WGS sequence"/>
</dbReference>